<protein>
    <recommendedName>
        <fullName evidence="4">Voltage-dependent P/Q-type calcium channel subunit alpha-1A</fullName>
    </recommendedName>
</protein>
<feature type="compositionally biased region" description="Basic and acidic residues" evidence="1">
    <location>
        <begin position="38"/>
        <end position="61"/>
    </location>
</feature>
<keyword evidence="3" id="KW-1185">Reference proteome</keyword>
<feature type="compositionally biased region" description="Low complexity" evidence="1">
    <location>
        <begin position="77"/>
        <end position="95"/>
    </location>
</feature>
<evidence type="ECO:0008006" key="4">
    <source>
        <dbReference type="Google" id="ProtNLM"/>
    </source>
</evidence>
<name>A0AA40LQP1_CNENI</name>
<dbReference type="Proteomes" id="UP001177744">
    <property type="component" value="Unassembled WGS sequence"/>
</dbReference>
<feature type="compositionally biased region" description="Low complexity" evidence="1">
    <location>
        <begin position="135"/>
        <end position="153"/>
    </location>
</feature>
<reference evidence="2" key="1">
    <citation type="submission" date="2023-06" db="EMBL/GenBank/DDBJ databases">
        <title>Reference genome for the Northern bat (Eptesicus nilssonii), a most northern bat species.</title>
        <authorList>
            <person name="Laine V.N."/>
            <person name="Pulliainen A.T."/>
            <person name="Lilley T.M."/>
        </authorList>
    </citation>
    <scope>NUCLEOTIDE SEQUENCE</scope>
    <source>
        <strain evidence="2">BLF_Eptnil</strain>
        <tissue evidence="2">Kidney</tissue>
    </source>
</reference>
<feature type="compositionally biased region" description="Basic residues" evidence="1">
    <location>
        <begin position="20"/>
        <end position="37"/>
    </location>
</feature>
<gene>
    <name evidence="2" type="ORF">QTO34_015412</name>
</gene>
<dbReference type="AlphaFoldDB" id="A0AA40LQP1"/>
<feature type="compositionally biased region" description="Basic and acidic residues" evidence="1">
    <location>
        <begin position="9"/>
        <end position="19"/>
    </location>
</feature>
<organism evidence="2 3">
    <name type="scientific">Cnephaeus nilssonii</name>
    <name type="common">Northern bat</name>
    <name type="synonym">Eptesicus nilssonii</name>
    <dbReference type="NCBI Taxonomy" id="3371016"/>
    <lineage>
        <taxon>Eukaryota</taxon>
        <taxon>Metazoa</taxon>
        <taxon>Chordata</taxon>
        <taxon>Craniata</taxon>
        <taxon>Vertebrata</taxon>
        <taxon>Euteleostomi</taxon>
        <taxon>Mammalia</taxon>
        <taxon>Eutheria</taxon>
        <taxon>Laurasiatheria</taxon>
        <taxon>Chiroptera</taxon>
        <taxon>Yangochiroptera</taxon>
        <taxon>Vespertilionidae</taxon>
        <taxon>Cnephaeus</taxon>
    </lineage>
</organism>
<evidence type="ECO:0000313" key="2">
    <source>
        <dbReference type="EMBL" id="KAK1342646.1"/>
    </source>
</evidence>
<accession>A0AA40LQP1</accession>
<proteinExistence type="predicted"/>
<feature type="region of interest" description="Disordered" evidence="1">
    <location>
        <begin position="1"/>
        <end position="298"/>
    </location>
</feature>
<dbReference type="EMBL" id="JAULJE010000005">
    <property type="protein sequence ID" value="KAK1342646.1"/>
    <property type="molecule type" value="Genomic_DNA"/>
</dbReference>
<evidence type="ECO:0000256" key="1">
    <source>
        <dbReference type="SAM" id="MobiDB-lite"/>
    </source>
</evidence>
<evidence type="ECO:0000313" key="3">
    <source>
        <dbReference type="Proteomes" id="UP001177744"/>
    </source>
</evidence>
<comment type="caution">
    <text evidence="2">The sequence shown here is derived from an EMBL/GenBank/DDBJ whole genome shotgun (WGS) entry which is preliminary data.</text>
</comment>
<sequence length="298" mass="32296">MTTQSGDLPSKERDQERGRPKDRKHRQHHHHHHHHHPPPPDKERYAQERPDHRARARDQRWSRSPSEGPEHMAHRQGSSSVSGSPAPSTSGTSTPRRGRRQLPQTPSTPRPHVSYSPVVRKAGGSGPPQQQQLVARPGRAAPGGPRRYPGPAAEPLAGERPPGGHRSPAPERRGAAQSESPRACRHGGARWPASAAHTSERPPGPRHHGYYRGSDYDEADGPGGGGGDAPYDAPPPARHTCSPRTPRAAGLAGASPSRHGRRLPNGYYPAHGLARPRGPGSRKGLHDAYSETDDDDWC</sequence>